<sequence length="110" mass="11989">MGAEWKELKADGLDQIERGINGALDELRELGSIGDAGAGRGFENVSLSSVQLGHTELAKTFQEFCDRWEWGVRALLVEGTASRKVWALLLGRTTRPSSTSTARSRSARTP</sequence>
<name>A0ABT6SD69_9ACTN</name>
<gene>
    <name evidence="1" type="ORF">QIS96_19085</name>
</gene>
<keyword evidence="2" id="KW-1185">Reference proteome</keyword>
<dbReference type="RefSeq" id="WP_282543853.1">
    <property type="nucleotide sequence ID" value="NZ_JASCIQ010000019.1"/>
</dbReference>
<accession>A0ABT6SD69</accession>
<evidence type="ECO:0000313" key="2">
    <source>
        <dbReference type="Proteomes" id="UP001223978"/>
    </source>
</evidence>
<evidence type="ECO:0000313" key="1">
    <source>
        <dbReference type="EMBL" id="MDI3405915.1"/>
    </source>
</evidence>
<reference evidence="1 2" key="1">
    <citation type="submission" date="2023-05" db="EMBL/GenBank/DDBJ databases">
        <title>Draft genome sequence of Streptomyces sp. B-S-A6 isolated from a cave soil in Thailand.</title>
        <authorList>
            <person name="Chamroensaksri N."/>
            <person name="Muangham S."/>
        </authorList>
    </citation>
    <scope>NUCLEOTIDE SEQUENCE [LARGE SCALE GENOMIC DNA]</scope>
    <source>
        <strain evidence="1 2">B-S-A6</strain>
    </source>
</reference>
<protein>
    <submittedName>
        <fullName evidence="1">Uncharacterized protein</fullName>
    </submittedName>
</protein>
<comment type="caution">
    <text evidence="1">The sequence shown here is derived from an EMBL/GenBank/DDBJ whole genome shotgun (WGS) entry which is preliminary data.</text>
</comment>
<dbReference type="Proteomes" id="UP001223978">
    <property type="component" value="Unassembled WGS sequence"/>
</dbReference>
<dbReference type="EMBL" id="JASCIQ010000019">
    <property type="protein sequence ID" value="MDI3405915.1"/>
    <property type="molecule type" value="Genomic_DNA"/>
</dbReference>
<organism evidence="1 2">
    <name type="scientific">Streptomyces cavernicola</name>
    <dbReference type="NCBI Taxonomy" id="3043613"/>
    <lineage>
        <taxon>Bacteria</taxon>
        <taxon>Bacillati</taxon>
        <taxon>Actinomycetota</taxon>
        <taxon>Actinomycetes</taxon>
        <taxon>Kitasatosporales</taxon>
        <taxon>Streptomycetaceae</taxon>
        <taxon>Streptomyces</taxon>
    </lineage>
</organism>
<proteinExistence type="predicted"/>